<keyword evidence="3" id="KW-1185">Reference proteome</keyword>
<keyword evidence="1" id="KW-0812">Transmembrane</keyword>
<evidence type="ECO:0000313" key="2">
    <source>
        <dbReference type="EMBL" id="TCO14698.1"/>
    </source>
</evidence>
<evidence type="ECO:0000313" key="3">
    <source>
        <dbReference type="Proteomes" id="UP000294881"/>
    </source>
</evidence>
<keyword evidence="1" id="KW-1133">Transmembrane helix</keyword>
<dbReference type="InterPro" id="IPR024399">
    <property type="entry name" value="DUF2628"/>
</dbReference>
<evidence type="ECO:0000256" key="1">
    <source>
        <dbReference type="SAM" id="Phobius"/>
    </source>
</evidence>
<dbReference type="Proteomes" id="UP000294881">
    <property type="component" value="Unassembled WGS sequence"/>
</dbReference>
<dbReference type="AlphaFoldDB" id="A0A4R2GV51"/>
<sequence length="164" mass="17611">MKSFLLFAPRGATPGDPGALENAVVVRDSFTWLAFLAPTLWFLYFRLWLAALGALMITPAVLALAAYFPVGSGVVLMVLLAVRLFIGLEAGALRARSLRGRGYRLADAVVARNGAEAENMMFRRWLSQPAEDSPPVIAAQSAAQPERRAVAGIVGLFPEPEGGR</sequence>
<proteinExistence type="predicted"/>
<protein>
    <submittedName>
        <fullName evidence="2">Uncharacterized protein DUF2628</fullName>
    </submittedName>
</protein>
<reference evidence="2 3" key="1">
    <citation type="submission" date="2019-03" db="EMBL/GenBank/DDBJ databases">
        <title>Genomic Encyclopedia of Type Strains, Phase IV (KMG-IV): sequencing the most valuable type-strain genomes for metagenomic binning, comparative biology and taxonomic classification.</title>
        <authorList>
            <person name="Goeker M."/>
        </authorList>
    </citation>
    <scope>NUCLEOTIDE SEQUENCE [LARGE SCALE GENOMIC DNA]</scope>
    <source>
        <strain evidence="2 3">DSM 22958</strain>
    </source>
</reference>
<comment type="caution">
    <text evidence="2">The sequence shown here is derived from an EMBL/GenBank/DDBJ whole genome shotgun (WGS) entry which is preliminary data.</text>
</comment>
<dbReference type="EMBL" id="SLWL01000003">
    <property type="protein sequence ID" value="TCO14698.1"/>
    <property type="molecule type" value="Genomic_DNA"/>
</dbReference>
<name>A0A4R2GV51_9HYPH</name>
<dbReference type="Pfam" id="PF10947">
    <property type="entry name" value="DUF2628"/>
    <property type="match status" value="1"/>
</dbReference>
<organism evidence="2 3">
    <name type="scientific">Camelimonas lactis</name>
    <dbReference type="NCBI Taxonomy" id="659006"/>
    <lineage>
        <taxon>Bacteria</taxon>
        <taxon>Pseudomonadati</taxon>
        <taxon>Pseudomonadota</taxon>
        <taxon>Alphaproteobacteria</taxon>
        <taxon>Hyphomicrobiales</taxon>
        <taxon>Chelatococcaceae</taxon>
        <taxon>Camelimonas</taxon>
    </lineage>
</organism>
<dbReference type="OrthoDB" id="7285394at2"/>
<feature type="transmembrane region" description="Helical" evidence="1">
    <location>
        <begin position="74"/>
        <end position="95"/>
    </location>
</feature>
<keyword evidence="1" id="KW-0472">Membrane</keyword>
<gene>
    <name evidence="2" type="ORF">EV666_103206</name>
</gene>
<dbReference type="RefSeq" id="WP_132004301.1">
    <property type="nucleotide sequence ID" value="NZ_JBHUNN010000002.1"/>
</dbReference>
<accession>A0A4R2GV51</accession>